<protein>
    <recommendedName>
        <fullName evidence="1">N(6)-L-threonylcarbamoyladenine synthase</fullName>
        <ecNumber evidence="1">2.3.1.234</ecNumber>
    </recommendedName>
</protein>
<evidence type="ECO:0000256" key="6">
    <source>
        <dbReference type="ARBA" id="ARBA00048117"/>
    </source>
</evidence>
<keyword evidence="2" id="KW-0808">Transferase</keyword>
<dbReference type="PANTHER" id="PTHR11735:SF6">
    <property type="entry name" value="TRNA N6-ADENOSINE THREONYLCARBAMOYLTRANSFERASE, MITOCHONDRIAL"/>
    <property type="match status" value="1"/>
</dbReference>
<dbReference type="PRINTS" id="PR00789">
    <property type="entry name" value="OSIALOPTASE"/>
</dbReference>
<evidence type="ECO:0000313" key="8">
    <source>
        <dbReference type="Proteomes" id="UP000887574"/>
    </source>
</evidence>
<keyword evidence="4" id="KW-0479">Metal-binding</keyword>
<dbReference type="Pfam" id="PF00814">
    <property type="entry name" value="TsaD"/>
    <property type="match status" value="1"/>
</dbReference>
<dbReference type="SUPFAM" id="SSF53067">
    <property type="entry name" value="Actin-like ATPase domain"/>
    <property type="match status" value="2"/>
</dbReference>
<keyword evidence="8" id="KW-1185">Reference proteome</keyword>
<dbReference type="InterPro" id="IPR043129">
    <property type="entry name" value="ATPase_NBD"/>
</dbReference>
<evidence type="ECO:0000256" key="2">
    <source>
        <dbReference type="ARBA" id="ARBA00022679"/>
    </source>
</evidence>
<comment type="catalytic activity">
    <reaction evidence="6">
        <text>L-threonylcarbamoyladenylate + adenosine(37) in tRNA = N(6)-L-threonylcarbamoyladenosine(37) in tRNA + AMP + H(+)</text>
        <dbReference type="Rhea" id="RHEA:37059"/>
        <dbReference type="Rhea" id="RHEA-COMP:10162"/>
        <dbReference type="Rhea" id="RHEA-COMP:10163"/>
        <dbReference type="ChEBI" id="CHEBI:15378"/>
        <dbReference type="ChEBI" id="CHEBI:73682"/>
        <dbReference type="ChEBI" id="CHEBI:74411"/>
        <dbReference type="ChEBI" id="CHEBI:74418"/>
        <dbReference type="ChEBI" id="CHEBI:456215"/>
        <dbReference type="EC" id="2.3.1.234"/>
    </reaction>
</comment>
<dbReference type="GO" id="GO:0046872">
    <property type="term" value="F:metal ion binding"/>
    <property type="evidence" value="ECO:0007669"/>
    <property type="project" value="UniProtKB-KW"/>
</dbReference>
<keyword evidence="3" id="KW-0819">tRNA processing</keyword>
<feature type="domain" description="Gcp-like" evidence="7">
    <location>
        <begin position="112"/>
        <end position="352"/>
    </location>
</feature>
<dbReference type="Gene3D" id="3.30.420.10">
    <property type="entry name" value="Ribonuclease H-like superfamily/Ribonuclease H"/>
    <property type="match status" value="1"/>
</dbReference>
<dbReference type="GO" id="GO:0003676">
    <property type="term" value="F:nucleic acid binding"/>
    <property type="evidence" value="ECO:0007669"/>
    <property type="project" value="InterPro"/>
</dbReference>
<dbReference type="Proteomes" id="UP000887574">
    <property type="component" value="Unplaced"/>
</dbReference>
<name>A0A915DB00_9BILA</name>
<evidence type="ECO:0000256" key="4">
    <source>
        <dbReference type="ARBA" id="ARBA00022723"/>
    </source>
</evidence>
<accession>A0A915DB00</accession>
<dbReference type="GO" id="GO:0008033">
    <property type="term" value="P:tRNA processing"/>
    <property type="evidence" value="ECO:0007669"/>
    <property type="project" value="UniProtKB-KW"/>
</dbReference>
<dbReference type="GO" id="GO:0061711">
    <property type="term" value="F:tRNA N(6)-L-threonylcarbamoyladenine synthase activity"/>
    <property type="evidence" value="ECO:0007669"/>
    <property type="project" value="UniProtKB-EC"/>
</dbReference>
<evidence type="ECO:0000256" key="1">
    <source>
        <dbReference type="ARBA" id="ARBA00012156"/>
    </source>
</evidence>
<evidence type="ECO:0000256" key="3">
    <source>
        <dbReference type="ARBA" id="ARBA00022694"/>
    </source>
</evidence>
<dbReference type="EC" id="2.3.1.234" evidence="1"/>
<organism evidence="8 9">
    <name type="scientific">Ditylenchus dipsaci</name>
    <dbReference type="NCBI Taxonomy" id="166011"/>
    <lineage>
        <taxon>Eukaryota</taxon>
        <taxon>Metazoa</taxon>
        <taxon>Ecdysozoa</taxon>
        <taxon>Nematoda</taxon>
        <taxon>Chromadorea</taxon>
        <taxon>Rhabditida</taxon>
        <taxon>Tylenchina</taxon>
        <taxon>Tylenchomorpha</taxon>
        <taxon>Sphaerularioidea</taxon>
        <taxon>Anguinidae</taxon>
        <taxon>Anguininae</taxon>
        <taxon>Ditylenchus</taxon>
    </lineage>
</organism>
<proteinExistence type="predicted"/>
<evidence type="ECO:0000256" key="5">
    <source>
        <dbReference type="ARBA" id="ARBA00023315"/>
    </source>
</evidence>
<dbReference type="PANTHER" id="PTHR11735">
    <property type="entry name" value="TRNA N6-ADENOSINE THREONYLCARBAMOYLTRANSFERASE"/>
    <property type="match status" value="1"/>
</dbReference>
<dbReference type="AlphaFoldDB" id="A0A915DB00"/>
<keyword evidence="5" id="KW-0012">Acyltransferase</keyword>
<dbReference type="InterPro" id="IPR036397">
    <property type="entry name" value="RNaseH_sf"/>
</dbReference>
<dbReference type="Gene3D" id="3.30.420.40">
    <property type="match status" value="3"/>
</dbReference>
<evidence type="ECO:0000313" key="9">
    <source>
        <dbReference type="WBParaSite" id="jg17348"/>
    </source>
</evidence>
<dbReference type="GO" id="GO:0005739">
    <property type="term" value="C:mitochondrion"/>
    <property type="evidence" value="ECO:0007669"/>
    <property type="project" value="TreeGrafter"/>
</dbReference>
<sequence>MKATPNLTDQHRRDRLEFARLHMSWTHEWESVIFSDEKSSISIVLMTLVLLEGFTQEPRFFSKRNFGGGDMSLFPCSLKNAYLRRIVTLPKKPIRNVMGIETSCDDTAVSIRISLTVGGIHPESSARQHRAHIDRLVEECVIESGLRLSDLDAVAVSSRPGLVICLKVGIDKALALSRDYRLKLIPIHHMRAHAIVCRLLREDIEFPFISLLISGGHALIVVVRSVDNFEVMGIFIWLAWRNFGQTGRVLKLQPSGSHYAVALEQMAKSIQFAVMSHLCKKLDLAFRFLMNAETDDWDRLKRNDQKWLVVAGGVASNLYFMECIAKVASNYGFRTFSPPPYLCTDNAEMVAWLGIETLISGRDLTDSDYALPDNYFVTARSAIGSSLRDQWPRKKCPIHSKEHQVAQVEKEPTDVQKFEFVELVENHPALWDPKNTGYKKKSVENSMSLAEDFKQACIETNWTLTGPRSTAKKRLLHQRAKNKVKSASGAGAEDASSKWILWPPSAEAGIPGAEELEGIGRMPYVVLADGGFVSGST</sequence>
<dbReference type="InterPro" id="IPR017861">
    <property type="entry name" value="KAE1/TsaD"/>
</dbReference>
<reference evidence="9" key="1">
    <citation type="submission" date="2022-11" db="UniProtKB">
        <authorList>
            <consortium name="WormBaseParasite"/>
        </authorList>
    </citation>
    <scope>IDENTIFICATION</scope>
</reference>
<dbReference type="WBParaSite" id="jg17348">
    <property type="protein sequence ID" value="jg17348"/>
    <property type="gene ID" value="jg17348"/>
</dbReference>
<evidence type="ECO:0000259" key="7">
    <source>
        <dbReference type="Pfam" id="PF00814"/>
    </source>
</evidence>
<dbReference type="InterPro" id="IPR000905">
    <property type="entry name" value="Gcp-like_dom"/>
</dbReference>